<evidence type="ECO:0000256" key="1">
    <source>
        <dbReference type="ARBA" id="ARBA00022737"/>
    </source>
</evidence>
<dbReference type="SMART" id="SM00060">
    <property type="entry name" value="FN3"/>
    <property type="match status" value="7"/>
</dbReference>
<feature type="domain" description="Fibronectin type-III" evidence="5">
    <location>
        <begin position="1261"/>
        <end position="1363"/>
    </location>
</feature>
<dbReference type="SMART" id="SM00135">
    <property type="entry name" value="LY"/>
    <property type="match status" value="3"/>
</dbReference>
<dbReference type="InterPro" id="IPR003961">
    <property type="entry name" value="FN3_dom"/>
</dbReference>
<dbReference type="VEuPathDB" id="VectorBase:CSON012582"/>
<feature type="binding site" evidence="2">
    <location>
        <position position="1714"/>
    </location>
    <ligand>
        <name>ATP</name>
        <dbReference type="ChEBI" id="CHEBI:30616"/>
    </ligand>
</feature>
<feature type="region of interest" description="Disordered" evidence="3">
    <location>
        <begin position="1841"/>
        <end position="1868"/>
    </location>
</feature>
<feature type="domain" description="Fibronectin type-III" evidence="5">
    <location>
        <begin position="279"/>
        <end position="378"/>
    </location>
</feature>
<feature type="domain" description="Fibronectin type-III" evidence="5">
    <location>
        <begin position="1148"/>
        <end position="1257"/>
    </location>
</feature>
<evidence type="ECO:0000256" key="4">
    <source>
        <dbReference type="SAM" id="Phobius"/>
    </source>
</evidence>
<dbReference type="PANTHER" id="PTHR13817:SF166">
    <property type="entry name" value="NEURONAL IGCAM-RELATED"/>
    <property type="match status" value="1"/>
</dbReference>
<dbReference type="InterPro" id="IPR013783">
    <property type="entry name" value="Ig-like_fold"/>
</dbReference>
<dbReference type="EMBL" id="UFQS01000601">
    <property type="protein sequence ID" value="SSX05236.1"/>
    <property type="molecule type" value="Genomic_DNA"/>
</dbReference>
<dbReference type="Gene3D" id="2.120.10.30">
    <property type="entry name" value="TolB, C-terminal domain"/>
    <property type="match status" value="3"/>
</dbReference>
<dbReference type="InterPro" id="IPR011042">
    <property type="entry name" value="6-blade_b-propeller_TolB-like"/>
</dbReference>
<protein>
    <submittedName>
        <fullName evidence="6">CSON012582 protein</fullName>
    </submittedName>
</protein>
<dbReference type="Gene3D" id="3.30.200.20">
    <property type="entry name" value="Phosphorylase Kinase, domain 1"/>
    <property type="match status" value="1"/>
</dbReference>
<dbReference type="SUPFAM" id="SSF49265">
    <property type="entry name" value="Fibronectin type III"/>
    <property type="match status" value="4"/>
</dbReference>
<keyword evidence="4" id="KW-1133">Transmembrane helix</keyword>
<keyword evidence="2" id="KW-0547">Nucleotide-binding</keyword>
<sequence length="1868" mass="212421">MITLQGYDLLSDSPKPFYYSKSRIIATAIHIEKQFVFITEETGFIYRAPLYIEEEKPFIISSPEQNSNITPKLLSVDWLNNHLYVLGEVQHVSDTVWQISRCDLDGQKTTIAIAGIHDEPSHIEVDPYNGYLFWVIPKHSSNSGLYRLDLAEISNGVRHEVTPLRMISGEDLGAFTIEHSKFRLLVPFQDKNTVYSVSLDGKDRENIRSNTRSAKFQSVKSVSYANSCFTWTNGKEIISEEYHREENVYYHNAVTTDLTNGTLISVHIDWPLAQPTPVPVNPPVHVQAIFGPKRAKISWQPPHLLGNQGKGAWKNWDYEIEVLDEKTGNWSKNKPIKGTTFVIDGLKPNSAYTLRASAYTVAGKGPSSREFRSKTLRTNQKRLMIWASNEGIMQSDIVGESVTTLVKKSVLGNGPITDVTWVDNLMYFVCNSTLMVFDRTSGALERMNIDSIQSIGIDWLGKNIYYSNQKQQSITRANFLGEQQEPLPILASAKELKIDSLRGYIYYSTGQTVEACRLNGKNKKLYYDAGKYTGIHVIGLTIDYDSKLVFWIVRSYKDSTLLSGKLLELNEPDSNGNRTEASVPLPDKNLTGPLAYYSDRLLWVTDDRTLTIANKSGQNLAYIRTDKVSGIKAVTIIDPARVSYPPGLIPTGYKELIVMPNQVNADSIRAIGKWNKFNITWNPVTNVNYGIVNYEITISVGDEKIFKDVETPFYEFSSNVPDPYSLMDITIRAFTHWGYSLSSHSSIYSPDALPMAPNDPRVFITHKMNPFNKGLNIFATVRWREPLKPNGLILGYKVICTYEEDGKQGIREEVTNSLQYVFQMLLPETSYTFQVVACTSMGYGNRSNPITINTRQDMPIPQVIATTEEGILLVDLDLQSSALLTHLESPVTCITYMQLTDKIYWFDMNNELFSFNNRTKSKITSVTSKVLAVTIDWVEQVLYWSQTETNGTAIYSLNLNRFAQEKSSPRKLLYRNANINDLKVSPMDRSVFWNEVNGDKSIISYYHIDRQTVETFNVFDHPCFNKTQKMQRKIGFNDMWHLVTLDISVGEPRVLLGADSASSSSLFYSIGLLSKTCHQFDFHYTSTMSSLVKDSDKLYWFASNTINAKNIINRQFYSYNMDNVQHLIAFHQQNYPKIDCLVPLQRQPPSHQVKLLSQYTKSLHLILPEPQMDSRCNITAVGVRYKIMYKPYKPGDHLTCELDNCTEIYSFDDSFEIHELKPFTKYLFQVGLNNYYGEKFGIDTQLGPPIILSTAPGEPSEPRNLTAEAISMTEAIVHWYPPIEFNSDTVWYEVHWQTENALNIKNKQQKLVPGSVTDHHNKKILNKLTSLNPNHTYSVWVRAYSSNLTFSESKVVNIQTFPEPANITLTNTTPYSLEITWSEPIHVTRYLINYKLFNTKDSSWITVFDSFDNEHDNATALEQSLQITRLNPKTQYHFVMLLYYEKREKPYMWPQDQEFVFETLGDRPSTPGRPGITHVSGDAYQVTWESSRDNGAIIEEYVLEGVQRRREKPQAHAMNETESNNNTISEDNLEELSGNWETYYNGTNTYWITRNMKSIGLFDFRVRSRNSYGWSDYSLESGAIAFGKPEPEKNVLLAVYIALPIFVILIIILAIAVVCAYNRKLPKEQTFKDVRSTGVELSHLRELPRRSNFITANNIFYSGGPLTDIEIAALPQIKREQITMTDFLGSGAFGEVYEGVVRSMGSKEERVAIKDLKEKTNATIQITAQFPDKVISDQSFLFETPPMSTEHLVNSFDSSTTTATPIASPQITGNKPTHIPKYLELLYDENDHQPTTEVVLTSNKQPYEIPINRLNDIKHSQIDNISHNNINNIPIESSNCSSISGDESSMQALLGQAPPPPLNNSENT</sequence>
<feature type="domain" description="Fibronectin type-III" evidence="5">
    <location>
        <begin position="756"/>
        <end position="857"/>
    </location>
</feature>
<dbReference type="SUPFAM" id="SSF63825">
    <property type="entry name" value="YWTD domain"/>
    <property type="match status" value="3"/>
</dbReference>
<proteinExistence type="predicted"/>
<dbReference type="PROSITE" id="PS00107">
    <property type="entry name" value="PROTEIN_KINASE_ATP"/>
    <property type="match status" value="1"/>
</dbReference>
<dbReference type="SUPFAM" id="SSF56112">
    <property type="entry name" value="Protein kinase-like (PK-like)"/>
    <property type="match status" value="1"/>
</dbReference>
<evidence type="ECO:0000313" key="6">
    <source>
        <dbReference type="EMBL" id="SSX05236.1"/>
    </source>
</evidence>
<reference evidence="7" key="2">
    <citation type="submission" date="2018-07" db="EMBL/GenBank/DDBJ databases">
        <authorList>
            <person name="Quirk P.G."/>
            <person name="Krulwich T.A."/>
        </authorList>
    </citation>
    <scope>NUCLEOTIDE SEQUENCE</scope>
</reference>
<evidence type="ECO:0000256" key="2">
    <source>
        <dbReference type="PROSITE-ProRule" id="PRU10141"/>
    </source>
</evidence>
<organism evidence="6">
    <name type="scientific">Culicoides sonorensis</name>
    <name type="common">Biting midge</name>
    <dbReference type="NCBI Taxonomy" id="179676"/>
    <lineage>
        <taxon>Eukaryota</taxon>
        <taxon>Metazoa</taxon>
        <taxon>Ecdysozoa</taxon>
        <taxon>Arthropoda</taxon>
        <taxon>Hexapoda</taxon>
        <taxon>Insecta</taxon>
        <taxon>Pterygota</taxon>
        <taxon>Neoptera</taxon>
        <taxon>Endopterygota</taxon>
        <taxon>Diptera</taxon>
        <taxon>Nematocera</taxon>
        <taxon>Chironomoidea</taxon>
        <taxon>Ceratopogonidae</taxon>
        <taxon>Ceratopogoninae</taxon>
        <taxon>Culicoides</taxon>
        <taxon>Monoculicoides</taxon>
    </lineage>
</organism>
<reference evidence="6" key="1">
    <citation type="submission" date="2018-04" db="EMBL/GenBank/DDBJ databases">
        <authorList>
            <person name="Go L.Y."/>
            <person name="Mitchell J.A."/>
        </authorList>
    </citation>
    <scope>NUCLEOTIDE SEQUENCE</scope>
    <source>
        <tissue evidence="6">Whole organism</tissue>
    </source>
</reference>
<dbReference type="InterPro" id="IPR036116">
    <property type="entry name" value="FN3_sf"/>
</dbReference>
<evidence type="ECO:0000256" key="3">
    <source>
        <dbReference type="SAM" id="MobiDB-lite"/>
    </source>
</evidence>
<evidence type="ECO:0000313" key="7">
    <source>
        <dbReference type="EMBL" id="SSX25597.1"/>
    </source>
</evidence>
<dbReference type="Gene3D" id="2.60.40.10">
    <property type="entry name" value="Immunoglobulins"/>
    <property type="match status" value="5"/>
</dbReference>
<feature type="transmembrane region" description="Helical" evidence="4">
    <location>
        <begin position="1597"/>
        <end position="1621"/>
    </location>
</feature>
<dbReference type="CDD" id="cd00063">
    <property type="entry name" value="FN3"/>
    <property type="match status" value="5"/>
</dbReference>
<dbReference type="InterPro" id="IPR050964">
    <property type="entry name" value="Striated_Muscle_Regulatory"/>
</dbReference>
<name>A0A336KJV7_CULSO</name>
<dbReference type="Pfam" id="PF00041">
    <property type="entry name" value="fn3"/>
    <property type="match status" value="4"/>
</dbReference>
<dbReference type="InterPro" id="IPR000033">
    <property type="entry name" value="LDLR_classB_rpt"/>
</dbReference>
<dbReference type="InterPro" id="IPR017441">
    <property type="entry name" value="Protein_kinase_ATP_BS"/>
</dbReference>
<keyword evidence="4" id="KW-0812">Transmembrane</keyword>
<dbReference type="EMBL" id="UFQT01000601">
    <property type="protein sequence ID" value="SSX25597.1"/>
    <property type="molecule type" value="Genomic_DNA"/>
</dbReference>
<dbReference type="OMA" id="EDIHHNH"/>
<keyword evidence="1" id="KW-0677">Repeat</keyword>
<accession>A0A336KJV7</accession>
<dbReference type="PROSITE" id="PS50853">
    <property type="entry name" value="FN3"/>
    <property type="match status" value="4"/>
</dbReference>
<keyword evidence="2" id="KW-0067">ATP-binding</keyword>
<dbReference type="InterPro" id="IPR011009">
    <property type="entry name" value="Kinase-like_dom_sf"/>
</dbReference>
<keyword evidence="4" id="KW-0472">Membrane</keyword>
<dbReference type="GO" id="GO:0005524">
    <property type="term" value="F:ATP binding"/>
    <property type="evidence" value="ECO:0007669"/>
    <property type="project" value="UniProtKB-UniRule"/>
</dbReference>
<dbReference type="PANTHER" id="PTHR13817">
    <property type="entry name" value="TITIN"/>
    <property type="match status" value="1"/>
</dbReference>
<gene>
    <name evidence="6" type="primary">CSON012582</name>
</gene>
<evidence type="ECO:0000259" key="5">
    <source>
        <dbReference type="PROSITE" id="PS50853"/>
    </source>
</evidence>